<dbReference type="Proteomes" id="UP000821837">
    <property type="component" value="Unassembled WGS sequence"/>
</dbReference>
<protein>
    <recommendedName>
        <fullName evidence="1">Transposase Tc1-like domain-containing protein</fullName>
    </recommendedName>
</protein>
<dbReference type="GO" id="GO:0006313">
    <property type="term" value="P:DNA transposition"/>
    <property type="evidence" value="ECO:0007669"/>
    <property type="project" value="InterPro"/>
</dbReference>
<evidence type="ECO:0000313" key="2">
    <source>
        <dbReference type="EMBL" id="KAH7944131.1"/>
    </source>
</evidence>
<dbReference type="GO" id="GO:0003677">
    <property type="term" value="F:DNA binding"/>
    <property type="evidence" value="ECO:0007669"/>
    <property type="project" value="InterPro"/>
</dbReference>
<evidence type="ECO:0000259" key="1">
    <source>
        <dbReference type="Pfam" id="PF01498"/>
    </source>
</evidence>
<name>A0A9D4PJ45_RHISA</name>
<dbReference type="AlphaFoldDB" id="A0A9D4PJ45"/>
<reference evidence="2" key="2">
    <citation type="submission" date="2021-09" db="EMBL/GenBank/DDBJ databases">
        <authorList>
            <person name="Jia N."/>
            <person name="Wang J."/>
            <person name="Shi W."/>
            <person name="Du L."/>
            <person name="Sun Y."/>
            <person name="Zhan W."/>
            <person name="Jiang J."/>
            <person name="Wang Q."/>
            <person name="Zhang B."/>
            <person name="Ji P."/>
            <person name="Sakyi L.B."/>
            <person name="Cui X."/>
            <person name="Yuan T."/>
            <person name="Jiang B."/>
            <person name="Yang W."/>
            <person name="Lam T.T.-Y."/>
            <person name="Chang Q."/>
            <person name="Ding S."/>
            <person name="Wang X."/>
            <person name="Zhu J."/>
            <person name="Ruan X."/>
            <person name="Zhao L."/>
            <person name="Wei J."/>
            <person name="Que T."/>
            <person name="Du C."/>
            <person name="Cheng J."/>
            <person name="Dai P."/>
            <person name="Han X."/>
            <person name="Huang E."/>
            <person name="Gao Y."/>
            <person name="Liu J."/>
            <person name="Shao H."/>
            <person name="Ye R."/>
            <person name="Li L."/>
            <person name="Wei W."/>
            <person name="Wang X."/>
            <person name="Wang C."/>
            <person name="Huo Q."/>
            <person name="Li W."/>
            <person name="Guo W."/>
            <person name="Chen H."/>
            <person name="Chen S."/>
            <person name="Zhou L."/>
            <person name="Zhou L."/>
            <person name="Ni X."/>
            <person name="Tian J."/>
            <person name="Zhou Y."/>
            <person name="Sheng Y."/>
            <person name="Liu T."/>
            <person name="Pan Y."/>
            <person name="Xia L."/>
            <person name="Li J."/>
            <person name="Zhao F."/>
            <person name="Cao W."/>
        </authorList>
    </citation>
    <scope>NUCLEOTIDE SEQUENCE</scope>
    <source>
        <strain evidence="2">Rsan-2018</strain>
        <tissue evidence="2">Larvae</tissue>
    </source>
</reference>
<dbReference type="PANTHER" id="PTHR23022">
    <property type="entry name" value="TRANSPOSABLE ELEMENT-RELATED"/>
    <property type="match status" value="1"/>
</dbReference>
<comment type="caution">
    <text evidence="2">The sequence shown here is derived from an EMBL/GenBank/DDBJ whole genome shotgun (WGS) entry which is preliminary data.</text>
</comment>
<dbReference type="VEuPathDB" id="VectorBase:RSAN_028306"/>
<feature type="domain" description="Transposase Tc1-like" evidence="1">
    <location>
        <begin position="8"/>
        <end position="72"/>
    </location>
</feature>
<dbReference type="PANTHER" id="PTHR23022:SF134">
    <property type="entry name" value="TRANSPOSABLE ELEMENT TC1 TRANSPOSASE"/>
    <property type="match status" value="1"/>
</dbReference>
<dbReference type="Pfam" id="PF01498">
    <property type="entry name" value="HTH_Tnp_Tc3_2"/>
    <property type="match status" value="1"/>
</dbReference>
<dbReference type="EMBL" id="JABSTV010001253">
    <property type="protein sequence ID" value="KAH7944131.1"/>
    <property type="molecule type" value="Genomic_DNA"/>
</dbReference>
<evidence type="ECO:0000313" key="3">
    <source>
        <dbReference type="Proteomes" id="UP000821837"/>
    </source>
</evidence>
<dbReference type="InterPro" id="IPR002492">
    <property type="entry name" value="Transposase_Tc1-like"/>
</dbReference>
<sequence length="258" mass="29030">MEDEDALIVAAVVDNPFQCARQVREQLDVDASLATVRRRLRSAVLRNSVAARKPVLTASNKKSRLQFAEAHVSWMADDWGRVIFSDESTFTTRQDQRMRVWRTRGTRHEPANVQGVSASGRNCVNVWGAVSRHGLGPLHRVEDALTSQRYCTEVLDNVLLPYAHSVFPDGDFMFQHDLAPVHTAKSADMNICENIWGYIKAAMVRKPVHPSTGDELWAAVRQEWEDLRAQYDFVPALYASLPSRMAAVVSAKGCMTKY</sequence>
<dbReference type="InterPro" id="IPR052338">
    <property type="entry name" value="Transposase_5"/>
</dbReference>
<dbReference type="GO" id="GO:0015074">
    <property type="term" value="P:DNA integration"/>
    <property type="evidence" value="ECO:0007669"/>
    <property type="project" value="InterPro"/>
</dbReference>
<dbReference type="Gene3D" id="3.30.420.10">
    <property type="entry name" value="Ribonuclease H-like superfamily/Ribonuclease H"/>
    <property type="match status" value="1"/>
</dbReference>
<accession>A0A9D4PJ45</accession>
<dbReference type="InterPro" id="IPR036397">
    <property type="entry name" value="RNaseH_sf"/>
</dbReference>
<keyword evidence="3" id="KW-1185">Reference proteome</keyword>
<proteinExistence type="predicted"/>
<reference evidence="2" key="1">
    <citation type="journal article" date="2020" name="Cell">
        <title>Large-Scale Comparative Analyses of Tick Genomes Elucidate Their Genetic Diversity and Vector Capacities.</title>
        <authorList>
            <consortium name="Tick Genome and Microbiome Consortium (TIGMIC)"/>
            <person name="Jia N."/>
            <person name="Wang J."/>
            <person name="Shi W."/>
            <person name="Du L."/>
            <person name="Sun Y."/>
            <person name="Zhan W."/>
            <person name="Jiang J.F."/>
            <person name="Wang Q."/>
            <person name="Zhang B."/>
            <person name="Ji P."/>
            <person name="Bell-Sakyi L."/>
            <person name="Cui X.M."/>
            <person name="Yuan T.T."/>
            <person name="Jiang B.G."/>
            <person name="Yang W.F."/>
            <person name="Lam T.T."/>
            <person name="Chang Q.C."/>
            <person name="Ding S.J."/>
            <person name="Wang X.J."/>
            <person name="Zhu J.G."/>
            <person name="Ruan X.D."/>
            <person name="Zhao L."/>
            <person name="Wei J.T."/>
            <person name="Ye R.Z."/>
            <person name="Que T.C."/>
            <person name="Du C.H."/>
            <person name="Zhou Y.H."/>
            <person name="Cheng J.X."/>
            <person name="Dai P.F."/>
            <person name="Guo W.B."/>
            <person name="Han X.H."/>
            <person name="Huang E.J."/>
            <person name="Li L.F."/>
            <person name="Wei W."/>
            <person name="Gao Y.C."/>
            <person name="Liu J.Z."/>
            <person name="Shao H.Z."/>
            <person name="Wang X."/>
            <person name="Wang C.C."/>
            <person name="Yang T.C."/>
            <person name="Huo Q.B."/>
            <person name="Li W."/>
            <person name="Chen H.Y."/>
            <person name="Chen S.E."/>
            <person name="Zhou L.G."/>
            <person name="Ni X.B."/>
            <person name="Tian J.H."/>
            <person name="Sheng Y."/>
            <person name="Liu T."/>
            <person name="Pan Y.S."/>
            <person name="Xia L.Y."/>
            <person name="Li J."/>
            <person name="Zhao F."/>
            <person name="Cao W.C."/>
        </authorList>
    </citation>
    <scope>NUCLEOTIDE SEQUENCE</scope>
    <source>
        <strain evidence="2">Rsan-2018</strain>
    </source>
</reference>
<gene>
    <name evidence="2" type="ORF">HPB52_016367</name>
</gene>
<organism evidence="2 3">
    <name type="scientific">Rhipicephalus sanguineus</name>
    <name type="common">Brown dog tick</name>
    <name type="synonym">Ixodes sanguineus</name>
    <dbReference type="NCBI Taxonomy" id="34632"/>
    <lineage>
        <taxon>Eukaryota</taxon>
        <taxon>Metazoa</taxon>
        <taxon>Ecdysozoa</taxon>
        <taxon>Arthropoda</taxon>
        <taxon>Chelicerata</taxon>
        <taxon>Arachnida</taxon>
        <taxon>Acari</taxon>
        <taxon>Parasitiformes</taxon>
        <taxon>Ixodida</taxon>
        <taxon>Ixodoidea</taxon>
        <taxon>Ixodidae</taxon>
        <taxon>Rhipicephalinae</taxon>
        <taxon>Rhipicephalus</taxon>
        <taxon>Rhipicephalus</taxon>
    </lineage>
</organism>